<name>A0A2X3C1B4_KLEPN</name>
<evidence type="ECO:0000313" key="3">
    <source>
        <dbReference type="Proteomes" id="UP000251088"/>
    </source>
</evidence>
<proteinExistence type="predicted"/>
<gene>
    <name evidence="2" type="ORF">NCTC9128_00745</name>
</gene>
<organism evidence="2 3">
    <name type="scientific">Klebsiella pneumoniae</name>
    <dbReference type="NCBI Taxonomy" id="573"/>
    <lineage>
        <taxon>Bacteria</taxon>
        <taxon>Pseudomonadati</taxon>
        <taxon>Pseudomonadota</taxon>
        <taxon>Gammaproteobacteria</taxon>
        <taxon>Enterobacterales</taxon>
        <taxon>Enterobacteriaceae</taxon>
        <taxon>Klebsiella/Raoultella group</taxon>
        <taxon>Klebsiella</taxon>
        <taxon>Klebsiella pneumoniae complex</taxon>
    </lineage>
</organism>
<evidence type="ECO:0000256" key="1">
    <source>
        <dbReference type="SAM" id="MobiDB-lite"/>
    </source>
</evidence>
<protein>
    <submittedName>
        <fullName evidence="2">Uncharacterized protein</fullName>
    </submittedName>
</protein>
<dbReference type="Proteomes" id="UP000251088">
    <property type="component" value="Unassembled WGS sequence"/>
</dbReference>
<dbReference type="EMBL" id="UAWN01000003">
    <property type="protein sequence ID" value="SQC07857.1"/>
    <property type="molecule type" value="Genomic_DNA"/>
</dbReference>
<sequence length="110" mass="11668">MVSTTFSLASLTAGTSRSGCPLTETRQASAPRFTTTSSTPAAWVRAITSSNRFFSPQRVFIIEGQKRDIGAGEHLLIDLLRFRLAGPQARTIVVVEDHLAAVGAATHAAA</sequence>
<reference evidence="2 3" key="1">
    <citation type="submission" date="2018-06" db="EMBL/GenBank/DDBJ databases">
        <authorList>
            <consortium name="Pathogen Informatics"/>
            <person name="Doyle S."/>
        </authorList>
    </citation>
    <scope>NUCLEOTIDE SEQUENCE [LARGE SCALE GENOMIC DNA]</scope>
    <source>
        <strain evidence="2 3">NCTC9128</strain>
    </source>
</reference>
<dbReference type="AlphaFoldDB" id="A0A2X3C1B4"/>
<feature type="region of interest" description="Disordered" evidence="1">
    <location>
        <begin position="13"/>
        <end position="34"/>
    </location>
</feature>
<evidence type="ECO:0000313" key="2">
    <source>
        <dbReference type="EMBL" id="SQC07857.1"/>
    </source>
</evidence>
<accession>A0A2X3C1B4</accession>